<dbReference type="EMBL" id="UYRT01021272">
    <property type="protein sequence ID" value="VDK59849.1"/>
    <property type="molecule type" value="Genomic_DNA"/>
</dbReference>
<dbReference type="Proteomes" id="UP000271098">
    <property type="component" value="Unassembled WGS sequence"/>
</dbReference>
<organism evidence="11">
    <name type="scientific">Gongylonema pulchrum</name>
    <dbReference type="NCBI Taxonomy" id="637853"/>
    <lineage>
        <taxon>Eukaryota</taxon>
        <taxon>Metazoa</taxon>
        <taxon>Ecdysozoa</taxon>
        <taxon>Nematoda</taxon>
        <taxon>Chromadorea</taxon>
        <taxon>Rhabditida</taxon>
        <taxon>Spirurina</taxon>
        <taxon>Spiruromorpha</taxon>
        <taxon>Spiruroidea</taxon>
        <taxon>Gongylonematidae</taxon>
        <taxon>Gongylonema</taxon>
    </lineage>
</organism>
<comment type="pathway">
    <text evidence="1 6">Glycerolipid metabolism; ether lipid biosynthesis.</text>
</comment>
<evidence type="ECO:0000256" key="4">
    <source>
        <dbReference type="ARBA" id="ARBA00022827"/>
    </source>
</evidence>
<dbReference type="PANTHER" id="PTHR46568">
    <property type="entry name" value="ALKYLDIHYDROXYACETONEPHOSPHATE SYNTHASE, PEROXISOMAL"/>
    <property type="match status" value="1"/>
</dbReference>
<feature type="domain" description="FAD-binding oxidoreductase/transferase type 4 C-terminal" evidence="8">
    <location>
        <begin position="4"/>
        <end position="104"/>
    </location>
</feature>
<evidence type="ECO:0000256" key="2">
    <source>
        <dbReference type="ARBA" id="ARBA00012385"/>
    </source>
</evidence>
<comment type="catalytic activity">
    <reaction evidence="6">
        <text>a long chain fatty alcohol + a 1-acylglycerone 3-phosphate = a 1-O-alkylglycerone 3-phosphate + a long-chain fatty acid + H(+)</text>
        <dbReference type="Rhea" id="RHEA:36171"/>
        <dbReference type="ChEBI" id="CHEBI:15378"/>
        <dbReference type="ChEBI" id="CHEBI:17135"/>
        <dbReference type="ChEBI" id="CHEBI:57534"/>
        <dbReference type="ChEBI" id="CHEBI:57560"/>
        <dbReference type="ChEBI" id="CHEBI:73315"/>
        <dbReference type="EC" id="2.5.1.26"/>
    </reaction>
</comment>
<feature type="transmembrane region" description="Helical" evidence="7">
    <location>
        <begin position="95"/>
        <end position="118"/>
    </location>
</feature>
<evidence type="ECO:0000313" key="9">
    <source>
        <dbReference type="EMBL" id="VDK59849.1"/>
    </source>
</evidence>
<sequence>MVAATCVYEGTASEVAAQEAKLNAIAAKFGGLSGGEKNGKYGYRLTFAIAYLRDLGLEFSIMGESFETSVPWDRVLVLCQNVKEVIKRVGKANGLILPCLASCRFFFSLFFSVFFFQISQDTL</sequence>
<evidence type="ECO:0000256" key="6">
    <source>
        <dbReference type="RuleBase" id="RU363113"/>
    </source>
</evidence>
<dbReference type="SUPFAM" id="SSF55103">
    <property type="entry name" value="FAD-linked oxidases, C-terminal domain"/>
    <property type="match status" value="1"/>
</dbReference>
<dbReference type="EC" id="2.5.1.26" evidence="2 6"/>
<keyword evidence="7" id="KW-0812">Transmembrane</keyword>
<keyword evidence="6" id="KW-0444">Lipid biosynthesis</keyword>
<protein>
    <recommendedName>
        <fullName evidence="2 6">Alkylglycerone-phosphate synthase</fullName>
        <shortName evidence="6">Alkyl-DHAP synthase</shortName>
        <ecNumber evidence="2 6">2.5.1.26</ecNumber>
    </recommendedName>
</protein>
<keyword evidence="6" id="KW-0443">Lipid metabolism</keyword>
<comment type="cofactor">
    <cofactor evidence="6">
        <name>FAD</name>
        <dbReference type="ChEBI" id="CHEBI:57692"/>
    </cofactor>
</comment>
<dbReference type="InterPro" id="IPR016164">
    <property type="entry name" value="FAD-linked_Oxase-like_C"/>
</dbReference>
<evidence type="ECO:0000313" key="10">
    <source>
        <dbReference type="Proteomes" id="UP000271098"/>
    </source>
</evidence>
<feature type="binding site" evidence="5">
    <location>
        <position position="53"/>
    </location>
    <ligand>
        <name>substrate</name>
    </ligand>
</feature>
<reference evidence="11" key="1">
    <citation type="submission" date="2016-06" db="UniProtKB">
        <authorList>
            <consortium name="WormBaseParasite"/>
        </authorList>
    </citation>
    <scope>IDENTIFICATION</scope>
</reference>
<dbReference type="Gene3D" id="3.40.462.40">
    <property type="entry name" value="FAD-linked oxidase, cap domain/gating helix"/>
    <property type="match status" value="1"/>
</dbReference>
<name>A0A183DGK0_9BILA</name>
<dbReference type="Pfam" id="PF02913">
    <property type="entry name" value="FAD-oxidase_C"/>
    <property type="match status" value="1"/>
</dbReference>
<dbReference type="UniPathway" id="UPA00781"/>
<keyword evidence="6" id="KW-0576">Peroxisome</keyword>
<dbReference type="OrthoDB" id="5834227at2759"/>
<accession>A0A183DGK0</accession>
<keyword evidence="7" id="KW-1133">Transmembrane helix</keyword>
<comment type="subunit">
    <text evidence="6">Homodimer.</text>
</comment>
<keyword evidence="4 6" id="KW-0274">FAD</keyword>
<dbReference type="GO" id="GO:0005777">
    <property type="term" value="C:peroxisome"/>
    <property type="evidence" value="ECO:0007669"/>
    <property type="project" value="UniProtKB-SubCell"/>
</dbReference>
<dbReference type="GO" id="GO:0008611">
    <property type="term" value="P:ether lipid biosynthetic process"/>
    <property type="evidence" value="ECO:0007669"/>
    <property type="project" value="UniProtKB-UniPathway"/>
</dbReference>
<dbReference type="AlphaFoldDB" id="A0A183DGK0"/>
<keyword evidence="3 6" id="KW-0285">Flavoprotein</keyword>
<comment type="subcellular location">
    <subcellularLocation>
        <location evidence="6">Peroxisome</location>
    </subcellularLocation>
</comment>
<comment type="function">
    <text evidence="6">Catalyzes the exchange of an acyl for a long-chain alkyl group and the formation of the ether bond in the biosynthesis of ether phospholipids.</text>
</comment>
<keyword evidence="6" id="KW-0808">Transferase</keyword>
<reference evidence="9 10" key="2">
    <citation type="submission" date="2018-11" db="EMBL/GenBank/DDBJ databases">
        <authorList>
            <consortium name="Pathogen Informatics"/>
        </authorList>
    </citation>
    <scope>NUCLEOTIDE SEQUENCE [LARGE SCALE GENOMIC DNA]</scope>
</reference>
<keyword evidence="10" id="KW-1185">Reference proteome</keyword>
<evidence type="ECO:0000313" key="11">
    <source>
        <dbReference type="WBParaSite" id="GPUH_0000785001-mRNA-1"/>
    </source>
</evidence>
<evidence type="ECO:0000256" key="3">
    <source>
        <dbReference type="ARBA" id="ARBA00022630"/>
    </source>
</evidence>
<proteinExistence type="inferred from homology"/>
<comment type="similarity">
    <text evidence="6">Belongs to the FAD-binding oxidoreductase/transferase type 4 family.</text>
</comment>
<dbReference type="PANTHER" id="PTHR46568:SF1">
    <property type="entry name" value="ALKYLDIHYDROXYACETONEPHOSPHATE SYNTHASE, PEROXISOMAL"/>
    <property type="match status" value="1"/>
</dbReference>
<dbReference type="GO" id="GO:0050660">
    <property type="term" value="F:flavin adenine dinucleotide binding"/>
    <property type="evidence" value="ECO:0007669"/>
    <property type="project" value="InterPro"/>
</dbReference>
<evidence type="ECO:0000256" key="1">
    <source>
        <dbReference type="ARBA" id="ARBA00004670"/>
    </source>
</evidence>
<gene>
    <name evidence="9" type="ORF">GPUH_LOCUS7838</name>
</gene>
<dbReference type="WBParaSite" id="GPUH_0000785001-mRNA-1">
    <property type="protein sequence ID" value="GPUH_0000785001-mRNA-1"/>
    <property type="gene ID" value="GPUH_0000785001"/>
</dbReference>
<evidence type="ECO:0000259" key="8">
    <source>
        <dbReference type="Pfam" id="PF02913"/>
    </source>
</evidence>
<dbReference type="InterPro" id="IPR004113">
    <property type="entry name" value="FAD-bd_oxidored_4_C"/>
</dbReference>
<keyword evidence="7" id="KW-0472">Membrane</keyword>
<dbReference type="InterPro" id="IPR025650">
    <property type="entry name" value="Alkyl-DHAP_Synthase"/>
</dbReference>
<dbReference type="GO" id="GO:0008609">
    <property type="term" value="F:alkylglycerone-phosphate synthase activity"/>
    <property type="evidence" value="ECO:0007669"/>
    <property type="project" value="UniProtKB-EC"/>
</dbReference>
<evidence type="ECO:0000256" key="7">
    <source>
        <dbReference type="SAM" id="Phobius"/>
    </source>
</evidence>
<evidence type="ECO:0000256" key="5">
    <source>
        <dbReference type="PIRSR" id="PIRSR625650-2"/>
    </source>
</evidence>